<evidence type="ECO:0000259" key="7">
    <source>
        <dbReference type="SMART" id="SM00226"/>
    </source>
</evidence>
<keyword evidence="3 8" id="KW-0378">Hydrolase</keyword>
<dbReference type="RefSeq" id="WP_322879434.1">
    <property type="nucleotide sequence ID" value="NZ_JAVMIP010000024.1"/>
</dbReference>
<accession>A0AAE4FVS7</accession>
<dbReference type="PANTHER" id="PTHR47439:SF1">
    <property type="entry name" value="ACID PHOSPHATASE"/>
    <property type="match status" value="1"/>
</dbReference>
<feature type="active site" description="Nucleophile" evidence="6">
    <location>
        <position position="9"/>
    </location>
</feature>
<dbReference type="SMART" id="SM00226">
    <property type="entry name" value="LMWPc"/>
    <property type="match status" value="1"/>
</dbReference>
<dbReference type="InterPro" id="IPR052995">
    <property type="entry name" value="LMW-PTP"/>
</dbReference>
<keyword evidence="4" id="KW-0904">Protein phosphatase</keyword>
<dbReference type="Proteomes" id="UP001268256">
    <property type="component" value="Unassembled WGS sequence"/>
</dbReference>
<dbReference type="InterPro" id="IPR036196">
    <property type="entry name" value="Ptyr_pPase_sf"/>
</dbReference>
<dbReference type="GO" id="GO:0004725">
    <property type="term" value="F:protein tyrosine phosphatase activity"/>
    <property type="evidence" value="ECO:0007669"/>
    <property type="project" value="UniProtKB-EC"/>
</dbReference>
<feature type="active site" description="Proton donor" evidence="6">
    <location>
        <position position="126"/>
    </location>
</feature>
<feature type="active site" evidence="6">
    <location>
        <position position="15"/>
    </location>
</feature>
<keyword evidence="9" id="KW-1185">Reference proteome</keyword>
<dbReference type="AlphaFoldDB" id="A0AAE4FVS7"/>
<comment type="catalytic activity">
    <reaction evidence="5">
        <text>O-phospho-L-tyrosyl-[protein] + H2O = L-tyrosyl-[protein] + phosphate</text>
        <dbReference type="Rhea" id="RHEA:10684"/>
        <dbReference type="Rhea" id="RHEA-COMP:10136"/>
        <dbReference type="Rhea" id="RHEA-COMP:20101"/>
        <dbReference type="ChEBI" id="CHEBI:15377"/>
        <dbReference type="ChEBI" id="CHEBI:43474"/>
        <dbReference type="ChEBI" id="CHEBI:46858"/>
        <dbReference type="ChEBI" id="CHEBI:61978"/>
        <dbReference type="EC" id="3.1.3.48"/>
    </reaction>
</comment>
<dbReference type="PRINTS" id="PR00719">
    <property type="entry name" value="LMWPTPASE"/>
</dbReference>
<dbReference type="FunFam" id="3.40.50.2300:FF:000113">
    <property type="entry name" value="Low molecular weight protein-tyrosine-phosphatase"/>
    <property type="match status" value="1"/>
</dbReference>
<evidence type="ECO:0000256" key="6">
    <source>
        <dbReference type="PIRSR" id="PIRSR617867-1"/>
    </source>
</evidence>
<dbReference type="Pfam" id="PF01451">
    <property type="entry name" value="LMWPc"/>
    <property type="match status" value="1"/>
</dbReference>
<comment type="similarity">
    <text evidence="1">Belongs to the low molecular weight phosphotyrosine protein phosphatase family.</text>
</comment>
<evidence type="ECO:0000313" key="9">
    <source>
        <dbReference type="Proteomes" id="UP001268256"/>
    </source>
</evidence>
<dbReference type="EMBL" id="JAVMIP010000024">
    <property type="protein sequence ID" value="MDS3862224.1"/>
    <property type="molecule type" value="Genomic_DNA"/>
</dbReference>
<evidence type="ECO:0000256" key="1">
    <source>
        <dbReference type="ARBA" id="ARBA00011063"/>
    </source>
</evidence>
<comment type="caution">
    <text evidence="8">The sequence shown here is derived from an EMBL/GenBank/DDBJ whole genome shotgun (WGS) entry which is preliminary data.</text>
</comment>
<gene>
    <name evidence="8" type="ORF">RIF25_15590</name>
</gene>
<dbReference type="CDD" id="cd16343">
    <property type="entry name" value="LMWPTP"/>
    <property type="match status" value="1"/>
</dbReference>
<evidence type="ECO:0000256" key="3">
    <source>
        <dbReference type="ARBA" id="ARBA00022801"/>
    </source>
</evidence>
<dbReference type="InterPro" id="IPR017867">
    <property type="entry name" value="Tyr_phospatase_low_mol_wt"/>
</dbReference>
<dbReference type="Gene3D" id="3.40.50.2300">
    <property type="match status" value="1"/>
</dbReference>
<feature type="domain" description="Phosphotyrosine protein phosphatase I" evidence="7">
    <location>
        <begin position="3"/>
        <end position="152"/>
    </location>
</feature>
<protein>
    <recommendedName>
        <fullName evidence="2">protein-tyrosine-phosphatase</fullName>
        <ecNumber evidence="2">3.1.3.48</ecNumber>
    </recommendedName>
</protein>
<reference evidence="9" key="1">
    <citation type="submission" date="2023-07" db="EMBL/GenBank/DDBJ databases">
        <authorList>
            <person name="Luz R."/>
            <person name="Cordeiro R."/>
            <person name="Fonseca A."/>
            <person name="Goncalves V."/>
        </authorList>
    </citation>
    <scope>NUCLEOTIDE SEQUENCE [LARGE SCALE GENOMIC DNA]</scope>
    <source>
        <strain evidence="9">BACA0444</strain>
    </source>
</reference>
<proteinExistence type="inferred from homology"/>
<name>A0AAE4FVS7_9CYAN</name>
<evidence type="ECO:0000256" key="4">
    <source>
        <dbReference type="ARBA" id="ARBA00022912"/>
    </source>
</evidence>
<organism evidence="8 9">
    <name type="scientific">Pseudocalidococcus azoricus BACA0444</name>
    <dbReference type="NCBI Taxonomy" id="2918990"/>
    <lineage>
        <taxon>Bacteria</taxon>
        <taxon>Bacillati</taxon>
        <taxon>Cyanobacteriota</taxon>
        <taxon>Cyanophyceae</taxon>
        <taxon>Acaryochloridales</taxon>
        <taxon>Thermosynechococcaceae</taxon>
        <taxon>Pseudocalidococcus</taxon>
        <taxon>Pseudocalidococcus azoricus</taxon>
    </lineage>
</organism>
<evidence type="ECO:0000313" key="8">
    <source>
        <dbReference type="EMBL" id="MDS3862224.1"/>
    </source>
</evidence>
<dbReference type="EC" id="3.1.3.48" evidence="2"/>
<dbReference type="InterPro" id="IPR023485">
    <property type="entry name" value="Ptyr_pPase"/>
</dbReference>
<evidence type="ECO:0000256" key="2">
    <source>
        <dbReference type="ARBA" id="ARBA00013064"/>
    </source>
</evidence>
<sequence length="157" mass="17716">MTKKLLFVCLGNICRSPAAEGIMKHLVQEAGLGQEIFCDSAGTSNYHIGELPDSRMMMMARQRGIHLESQARQLHPEDLEKFDLILAMDKDNLADICRLDPHQKYQDKIKLMCDYCQTSDLQEVPDPYYGGKHGFELVLDLLTDACQGLLNSLSVKK</sequence>
<evidence type="ECO:0000256" key="5">
    <source>
        <dbReference type="ARBA" id="ARBA00051722"/>
    </source>
</evidence>
<dbReference type="PANTHER" id="PTHR47439">
    <property type="entry name" value="LOW MOLECULAR WEIGHT PHOSPHOTYROSINE PROTEIN PHOSPHATASE-RELATED"/>
    <property type="match status" value="1"/>
</dbReference>
<dbReference type="SUPFAM" id="SSF52788">
    <property type="entry name" value="Phosphotyrosine protein phosphatases I"/>
    <property type="match status" value="1"/>
</dbReference>